<reference evidence="2" key="2">
    <citation type="submission" date="2023-01" db="EMBL/GenBank/DDBJ databases">
        <authorList>
            <person name="Petersen C."/>
        </authorList>
    </citation>
    <scope>NUCLEOTIDE SEQUENCE</scope>
    <source>
        <strain evidence="2">IBT 17514</strain>
    </source>
</reference>
<keyword evidence="1" id="KW-0732">Signal</keyword>
<dbReference type="InterPro" id="IPR039535">
    <property type="entry name" value="ASST-like"/>
</dbReference>
<reference evidence="2" key="1">
    <citation type="journal article" date="2023" name="IMA Fungus">
        <title>Comparative genomic study of the Penicillium genus elucidates a diverse pangenome and 15 lateral gene transfer events.</title>
        <authorList>
            <person name="Petersen C."/>
            <person name="Sorensen T."/>
            <person name="Nielsen M.R."/>
            <person name="Sondergaard T.E."/>
            <person name="Sorensen J.L."/>
            <person name="Fitzpatrick D.A."/>
            <person name="Frisvad J.C."/>
            <person name="Nielsen K.L."/>
        </authorList>
    </citation>
    <scope>NUCLEOTIDE SEQUENCE</scope>
    <source>
        <strain evidence="2">IBT 17514</strain>
    </source>
</reference>
<accession>A0AAD6HLF0</accession>
<evidence type="ECO:0000313" key="3">
    <source>
        <dbReference type="Proteomes" id="UP001215712"/>
    </source>
</evidence>
<proteinExistence type="predicted"/>
<feature type="chain" id="PRO_5042004526" description="ASST-domain-containing protein" evidence="1">
    <location>
        <begin position="22"/>
        <end position="540"/>
    </location>
</feature>
<sequence length="540" mass="59343">MRTWTSTLALGWLIAPSPALSLSVGTKRAGSSTLCAANSRDIVSNDTGFWPYQSYKSSNITPPYLDINRTSDNLASGLLFISQEDESSTAESVKQESPFILTDENELVWGGPQGDTSNFRQQFWGDKSLITFWVGTGAAAYGANVGRGWGKVQFYDESYTVVKSVCLDLNLTLPEGTTADCDADVHESFITEDNTILLTAYNTTQADLTSVGGSKDGWVYDSIAVEVDLTTNEPVFIWSPLAHLAVNLTKEPYTASNASEPFDWFHMNSIQKWGDHYLINSRHLWRTFLVNRQGDIVWYIDGQTGGDFGSLPQNGNFSWQHMARLRNDSSNPNEVLLSYFANDLDSGSATNPSKGTTLRLTLPPNPANPPKLETDFYDEEYPVSSAAEGSFTPLKNGNTLMGYGDQPYIKEYDSNGNVLWSAQFAGEDLGQSYRAYKQEWNATPYYRPSLVVSESTSEDVLSECAGASSSLRGYVSWNGATDVEGYKVYAGSSAKSLRLLGQIEKKGFETQFSLPADTKVVQVAAVKSGRAVRKSEVVYV</sequence>
<dbReference type="Proteomes" id="UP001215712">
    <property type="component" value="Unassembled WGS sequence"/>
</dbReference>
<keyword evidence="3" id="KW-1185">Reference proteome</keyword>
<organism evidence="2 3">
    <name type="scientific">Penicillium malachiteum</name>
    <dbReference type="NCBI Taxonomy" id="1324776"/>
    <lineage>
        <taxon>Eukaryota</taxon>
        <taxon>Fungi</taxon>
        <taxon>Dikarya</taxon>
        <taxon>Ascomycota</taxon>
        <taxon>Pezizomycotina</taxon>
        <taxon>Eurotiomycetes</taxon>
        <taxon>Eurotiomycetidae</taxon>
        <taxon>Eurotiales</taxon>
        <taxon>Aspergillaceae</taxon>
        <taxon>Penicillium</taxon>
    </lineage>
</organism>
<evidence type="ECO:0000256" key="1">
    <source>
        <dbReference type="SAM" id="SignalP"/>
    </source>
</evidence>
<dbReference type="InterPro" id="IPR053143">
    <property type="entry name" value="Arylsulfate_ST"/>
</dbReference>
<feature type="signal peptide" evidence="1">
    <location>
        <begin position="1"/>
        <end position="21"/>
    </location>
</feature>
<dbReference type="PANTHER" id="PTHR35340:SF6">
    <property type="entry name" value="ASST-DOMAIN-CONTAINING PROTEIN"/>
    <property type="match status" value="1"/>
</dbReference>
<dbReference type="AlphaFoldDB" id="A0AAD6HLF0"/>
<comment type="caution">
    <text evidence="2">The sequence shown here is derived from an EMBL/GenBank/DDBJ whole genome shotgun (WGS) entry which is preliminary data.</text>
</comment>
<dbReference type="Pfam" id="PF14269">
    <property type="entry name" value="Arylsulfotran_2"/>
    <property type="match status" value="1"/>
</dbReference>
<name>A0AAD6HLF0_9EURO</name>
<dbReference type="EMBL" id="JAQJAN010000007">
    <property type="protein sequence ID" value="KAJ5726802.1"/>
    <property type="molecule type" value="Genomic_DNA"/>
</dbReference>
<protein>
    <recommendedName>
        <fullName evidence="4">ASST-domain-containing protein</fullName>
    </recommendedName>
</protein>
<evidence type="ECO:0008006" key="4">
    <source>
        <dbReference type="Google" id="ProtNLM"/>
    </source>
</evidence>
<dbReference type="PANTHER" id="PTHR35340">
    <property type="entry name" value="PQQ ENZYME REPEAT PROTEIN-RELATED"/>
    <property type="match status" value="1"/>
</dbReference>
<evidence type="ECO:0000313" key="2">
    <source>
        <dbReference type="EMBL" id="KAJ5726802.1"/>
    </source>
</evidence>
<gene>
    <name evidence="2" type="ORF">N7493_005829</name>
</gene>